<dbReference type="Proteomes" id="UP000076632">
    <property type="component" value="Unassembled WGS sequence"/>
</dbReference>
<keyword evidence="3" id="KW-1185">Reference proteome</keyword>
<dbReference type="Pfam" id="PF09428">
    <property type="entry name" value="DUF2011"/>
    <property type="match status" value="1"/>
</dbReference>
<name>A0A165FUK1_XYLHT</name>
<accession>A0A165FUK1</accession>
<protein>
    <submittedName>
        <fullName evidence="2">Uncharacterized protein</fullName>
    </submittedName>
</protein>
<feature type="compositionally biased region" description="Acidic residues" evidence="1">
    <location>
        <begin position="304"/>
        <end position="314"/>
    </location>
</feature>
<reference evidence="2 3" key="1">
    <citation type="journal article" date="2016" name="Fungal Biol.">
        <title>The genome of Xylona heveae provides a window into fungal endophytism.</title>
        <authorList>
            <person name="Gazis R."/>
            <person name="Kuo A."/>
            <person name="Riley R."/>
            <person name="LaButti K."/>
            <person name="Lipzen A."/>
            <person name="Lin J."/>
            <person name="Amirebrahimi M."/>
            <person name="Hesse C.N."/>
            <person name="Spatafora J.W."/>
            <person name="Henrissat B."/>
            <person name="Hainaut M."/>
            <person name="Grigoriev I.V."/>
            <person name="Hibbett D.S."/>
        </authorList>
    </citation>
    <scope>NUCLEOTIDE SEQUENCE [LARGE SCALE GENOMIC DNA]</scope>
    <source>
        <strain evidence="2 3">TC161</strain>
    </source>
</reference>
<feature type="compositionally biased region" description="Basic and acidic residues" evidence="1">
    <location>
        <begin position="1"/>
        <end position="15"/>
    </location>
</feature>
<organism evidence="2 3">
    <name type="scientific">Xylona heveae (strain CBS 132557 / TC161)</name>
    <dbReference type="NCBI Taxonomy" id="1328760"/>
    <lineage>
        <taxon>Eukaryota</taxon>
        <taxon>Fungi</taxon>
        <taxon>Dikarya</taxon>
        <taxon>Ascomycota</taxon>
        <taxon>Pezizomycotina</taxon>
        <taxon>Xylonomycetes</taxon>
        <taxon>Xylonales</taxon>
        <taxon>Xylonaceae</taxon>
        <taxon>Xylona</taxon>
    </lineage>
</organism>
<feature type="compositionally biased region" description="Basic and acidic residues" evidence="1">
    <location>
        <begin position="272"/>
        <end position="281"/>
    </location>
</feature>
<feature type="compositionally biased region" description="Polar residues" evidence="1">
    <location>
        <begin position="54"/>
        <end position="64"/>
    </location>
</feature>
<feature type="region of interest" description="Disordered" evidence="1">
    <location>
        <begin position="116"/>
        <end position="149"/>
    </location>
</feature>
<evidence type="ECO:0000313" key="2">
    <source>
        <dbReference type="EMBL" id="KZF21399.1"/>
    </source>
</evidence>
<feature type="compositionally biased region" description="Low complexity" evidence="1">
    <location>
        <begin position="83"/>
        <end position="93"/>
    </location>
</feature>
<sequence length="314" mass="34869">MFEVPEAKRVRREDLYSGTPTPSPPASPTLASLLQSQLEEKFSYEALNHPTDVKPSTSTKPNASRTDKVLKEQDHDDTHDAAVDAAQDGQDGQDVQDDDDEEAAFAFRLFSNTSATPKVKIRSPSPAPAGSGGFVTPGRPDSYYFSQKATGEPKDQFQFAAVSGEDILKASKQSCPGSFMPWRVVTIHVQPQRRSKTDPADPSKAEVVLEATKENTTKSKTKPNKKRRIIIRQRQAKKKELKEKALASQAEKEAAEKEKRMRRNREKKIKRREKERAKKAEAVSTMPADQEDAQAESPSSSPEAEGEDVNMEEN</sequence>
<feature type="region of interest" description="Disordered" evidence="1">
    <location>
        <begin position="1"/>
        <end position="29"/>
    </location>
</feature>
<dbReference type="InParanoid" id="A0A165FUK1"/>
<evidence type="ECO:0000256" key="1">
    <source>
        <dbReference type="SAM" id="MobiDB-lite"/>
    </source>
</evidence>
<feature type="compositionally biased region" description="Basic residues" evidence="1">
    <location>
        <begin position="260"/>
        <end position="271"/>
    </location>
</feature>
<dbReference type="STRING" id="1328760.A0A165FUK1"/>
<feature type="region of interest" description="Disordered" evidence="1">
    <location>
        <begin position="190"/>
        <end position="314"/>
    </location>
</feature>
<dbReference type="EMBL" id="KV407461">
    <property type="protein sequence ID" value="KZF21399.1"/>
    <property type="molecule type" value="Genomic_DNA"/>
</dbReference>
<feature type="compositionally biased region" description="Basic residues" evidence="1">
    <location>
        <begin position="219"/>
        <end position="237"/>
    </location>
</feature>
<proteinExistence type="predicted"/>
<feature type="compositionally biased region" description="Basic and acidic residues" evidence="1">
    <location>
        <begin position="65"/>
        <end position="82"/>
    </location>
</feature>
<dbReference type="GeneID" id="28899555"/>
<dbReference type="RefSeq" id="XP_018186954.1">
    <property type="nucleotide sequence ID" value="XM_018334418.1"/>
</dbReference>
<dbReference type="InterPro" id="IPR018555">
    <property type="entry name" value="C630.06c-like"/>
</dbReference>
<feature type="region of interest" description="Disordered" evidence="1">
    <location>
        <begin position="42"/>
        <end position="102"/>
    </location>
</feature>
<feature type="compositionally biased region" description="Basic and acidic residues" evidence="1">
    <location>
        <begin position="238"/>
        <end position="259"/>
    </location>
</feature>
<dbReference type="OMA" id="WRVIHLK"/>
<evidence type="ECO:0000313" key="3">
    <source>
        <dbReference type="Proteomes" id="UP000076632"/>
    </source>
</evidence>
<gene>
    <name evidence="2" type="ORF">L228DRAFT_262421</name>
</gene>
<dbReference type="AlphaFoldDB" id="A0A165FUK1"/>
<feature type="compositionally biased region" description="Basic and acidic residues" evidence="1">
    <location>
        <begin position="195"/>
        <end position="204"/>
    </location>
</feature>
<dbReference type="OrthoDB" id="5425061at2759"/>